<name>A0ACB8E152_DERSI</name>
<proteinExistence type="predicted"/>
<gene>
    <name evidence="1" type="ORF">HPB49_015042</name>
</gene>
<dbReference type="EMBL" id="CM023470">
    <property type="protein sequence ID" value="KAH7980328.1"/>
    <property type="molecule type" value="Genomic_DNA"/>
</dbReference>
<reference evidence="1" key="1">
    <citation type="submission" date="2020-05" db="EMBL/GenBank/DDBJ databases">
        <title>Large-scale comparative analyses of tick genomes elucidate their genetic diversity and vector capacities.</title>
        <authorList>
            <person name="Jia N."/>
            <person name="Wang J."/>
            <person name="Shi W."/>
            <person name="Du L."/>
            <person name="Sun Y."/>
            <person name="Zhan W."/>
            <person name="Jiang J."/>
            <person name="Wang Q."/>
            <person name="Zhang B."/>
            <person name="Ji P."/>
            <person name="Sakyi L.B."/>
            <person name="Cui X."/>
            <person name="Yuan T."/>
            <person name="Jiang B."/>
            <person name="Yang W."/>
            <person name="Lam T.T.-Y."/>
            <person name="Chang Q."/>
            <person name="Ding S."/>
            <person name="Wang X."/>
            <person name="Zhu J."/>
            <person name="Ruan X."/>
            <person name="Zhao L."/>
            <person name="Wei J."/>
            <person name="Que T."/>
            <person name="Du C."/>
            <person name="Cheng J."/>
            <person name="Dai P."/>
            <person name="Han X."/>
            <person name="Huang E."/>
            <person name="Gao Y."/>
            <person name="Liu J."/>
            <person name="Shao H."/>
            <person name="Ye R."/>
            <person name="Li L."/>
            <person name="Wei W."/>
            <person name="Wang X."/>
            <person name="Wang C."/>
            <person name="Yang T."/>
            <person name="Huo Q."/>
            <person name="Li W."/>
            <person name="Guo W."/>
            <person name="Chen H."/>
            <person name="Zhou L."/>
            <person name="Ni X."/>
            <person name="Tian J."/>
            <person name="Zhou Y."/>
            <person name="Sheng Y."/>
            <person name="Liu T."/>
            <person name="Pan Y."/>
            <person name="Xia L."/>
            <person name="Li J."/>
            <person name="Zhao F."/>
            <person name="Cao W."/>
        </authorList>
    </citation>
    <scope>NUCLEOTIDE SEQUENCE</scope>
    <source>
        <strain evidence="1">Dsil-2018</strain>
    </source>
</reference>
<protein>
    <submittedName>
        <fullName evidence="1">Uncharacterized protein</fullName>
    </submittedName>
</protein>
<comment type="caution">
    <text evidence="1">The sequence shown here is derived from an EMBL/GenBank/DDBJ whole genome shotgun (WGS) entry which is preliminary data.</text>
</comment>
<sequence>MGLMKWSDLTLTVNTDGSPLYKSSNASIWPIQLSINELPQPHRNANTFLAGLWLGGNTLIWLFYWEVCESLTDGWGDCVWQHGAVDLISRVYLACVCVDAPARAAVGNQTQFNGCFGCPWCLACGTLQEGRRLYINSEPPAPERTAAGIRRDMKLAMELQTPVNGLKGPSAFWPLQYLDLVECYTVEYMHCVLLGVTRQFTEYGRPSTLNFLNRRLKGIQPPHHITRLPRSIQERHFWKAHEWRNWLLYYCLPCCQNTLPSPYMKHFAILSEAIFLLLQEQLSPPAIAQADNLLRRFVNRAAALYSDRCMTFNVHQILHLARAARNFGPLWAHSAFGFESGNGQLVKLVTAANGVPEQILERVILSQELKLLLCSTAIPLTTKQLCHDFLHYPNVEKAQHIQEPLDLVTTEGSETPSTTDAKCHRKDCTPNGWVEGGSTNVAQPPPLRVNPYDLLSQMARSVTTMHYVRTSLRTASKQRLKQVTPPALFSSKSSLSRAQEVFCK</sequence>
<evidence type="ECO:0000313" key="1">
    <source>
        <dbReference type="EMBL" id="KAH7980328.1"/>
    </source>
</evidence>
<organism evidence="1 2">
    <name type="scientific">Dermacentor silvarum</name>
    <name type="common">Tick</name>
    <dbReference type="NCBI Taxonomy" id="543639"/>
    <lineage>
        <taxon>Eukaryota</taxon>
        <taxon>Metazoa</taxon>
        <taxon>Ecdysozoa</taxon>
        <taxon>Arthropoda</taxon>
        <taxon>Chelicerata</taxon>
        <taxon>Arachnida</taxon>
        <taxon>Acari</taxon>
        <taxon>Parasitiformes</taxon>
        <taxon>Ixodida</taxon>
        <taxon>Ixodoidea</taxon>
        <taxon>Ixodidae</taxon>
        <taxon>Rhipicephalinae</taxon>
        <taxon>Dermacentor</taxon>
    </lineage>
</organism>
<accession>A0ACB8E152</accession>
<evidence type="ECO:0000313" key="2">
    <source>
        <dbReference type="Proteomes" id="UP000821865"/>
    </source>
</evidence>
<keyword evidence="2" id="KW-1185">Reference proteome</keyword>
<dbReference type="Proteomes" id="UP000821865">
    <property type="component" value="Chromosome 1"/>
</dbReference>